<dbReference type="Proteomes" id="UP000241507">
    <property type="component" value="Chromosome"/>
</dbReference>
<dbReference type="PANTHER" id="PTHR35803:SF2">
    <property type="entry name" value="RETAINING ALPHA-GALACTOSIDASE"/>
    <property type="match status" value="1"/>
</dbReference>
<evidence type="ECO:0000259" key="7">
    <source>
        <dbReference type="Pfam" id="PF10566"/>
    </source>
</evidence>
<evidence type="ECO:0000256" key="1">
    <source>
        <dbReference type="ARBA" id="ARBA00001913"/>
    </source>
</evidence>
<dbReference type="OrthoDB" id="57532at2"/>
<dbReference type="Pfam" id="PF14508">
    <property type="entry name" value="GH97_N"/>
    <property type="match status" value="1"/>
</dbReference>
<protein>
    <submittedName>
        <fullName evidence="10">Alpha-glucosidase</fullName>
    </submittedName>
</protein>
<feature type="domain" description="Glycosyl-hydrolase 97 N-terminal" evidence="8">
    <location>
        <begin position="30"/>
        <end position="289"/>
    </location>
</feature>
<dbReference type="Gene3D" id="3.20.20.70">
    <property type="entry name" value="Aldolase class I"/>
    <property type="match status" value="1"/>
</dbReference>
<reference evidence="11" key="1">
    <citation type="submission" date="2018-03" db="EMBL/GenBank/DDBJ databases">
        <title>Gramella fulva sp. nov., isolated from a dry surface of tidal flat.</title>
        <authorList>
            <person name="Hwang S.H."/>
            <person name="Hwang W.M."/>
            <person name="Kang K."/>
            <person name="Ahn T.-Y."/>
        </authorList>
    </citation>
    <scope>NUCLEOTIDE SEQUENCE [LARGE SCALE GENOMIC DNA]</scope>
    <source>
        <strain evidence="11">SH35</strain>
    </source>
</reference>
<gene>
    <name evidence="10" type="ORF">C7S20_13730</name>
</gene>
<dbReference type="InterPro" id="IPR013785">
    <property type="entry name" value="Aldolase_TIM"/>
</dbReference>
<evidence type="ECO:0000259" key="9">
    <source>
        <dbReference type="Pfam" id="PF14509"/>
    </source>
</evidence>
<accession>A0A2R3Z7N2</accession>
<dbReference type="KEGG" id="grs:C7S20_13730"/>
<dbReference type="Pfam" id="PF10566">
    <property type="entry name" value="Glyco_hydro_97"/>
    <property type="match status" value="1"/>
</dbReference>
<keyword evidence="5" id="KW-0326">Glycosidase</keyword>
<dbReference type="AlphaFoldDB" id="A0A2R3Z7N2"/>
<feature type="chain" id="PRO_5015304835" evidence="6">
    <location>
        <begin position="20"/>
        <end position="641"/>
    </location>
</feature>
<dbReference type="InterPro" id="IPR029483">
    <property type="entry name" value="GH97_C"/>
</dbReference>
<dbReference type="GO" id="GO:0030246">
    <property type="term" value="F:carbohydrate binding"/>
    <property type="evidence" value="ECO:0007669"/>
    <property type="project" value="InterPro"/>
</dbReference>
<name>A0A2R3Z7N2_9FLAO</name>
<dbReference type="EMBL" id="CP028136">
    <property type="protein sequence ID" value="AVR46235.1"/>
    <property type="molecule type" value="Genomic_DNA"/>
</dbReference>
<dbReference type="SUPFAM" id="SSF51445">
    <property type="entry name" value="(Trans)glycosidases"/>
    <property type="match status" value="1"/>
</dbReference>
<dbReference type="InterPro" id="IPR019563">
    <property type="entry name" value="GH97_catalytic"/>
</dbReference>
<dbReference type="InterPro" id="IPR014718">
    <property type="entry name" value="GH-type_carb-bd"/>
</dbReference>
<dbReference type="InterPro" id="IPR013780">
    <property type="entry name" value="Glyco_hydro_b"/>
</dbReference>
<evidence type="ECO:0000259" key="8">
    <source>
        <dbReference type="Pfam" id="PF14508"/>
    </source>
</evidence>
<evidence type="ECO:0000256" key="5">
    <source>
        <dbReference type="ARBA" id="ARBA00023295"/>
    </source>
</evidence>
<comment type="cofactor">
    <cofactor evidence="1">
        <name>Ca(2+)</name>
        <dbReference type="ChEBI" id="CHEBI:29108"/>
    </cofactor>
</comment>
<dbReference type="PANTHER" id="PTHR35803">
    <property type="entry name" value="GLUCAN 1,4-ALPHA-GLUCOSIDASE SUSB-RELATED"/>
    <property type="match status" value="1"/>
</dbReference>
<keyword evidence="4" id="KW-0106">Calcium</keyword>
<evidence type="ECO:0000256" key="6">
    <source>
        <dbReference type="SAM" id="SignalP"/>
    </source>
</evidence>
<proteinExistence type="predicted"/>
<dbReference type="GO" id="GO:0016798">
    <property type="term" value="F:hydrolase activity, acting on glycosyl bonds"/>
    <property type="evidence" value="ECO:0007669"/>
    <property type="project" value="UniProtKB-KW"/>
</dbReference>
<sequence length="641" mass="73263">MRKSAICILVLLFSVAIQAQKKPAKMVNTDNNIRVRLVQNNAGIPTISSFYKDEQVLENSDLGLQLENSNLSTELQFLNIMGPVKIHEEYSMLQGKKKNITYEANQYLASYSNKKGDTLQLIFNLSKDGLAFRYFLPNHTGETRKIEEEKTQYSFPKGAKAWVQPMSKAKTGWENTNPSYEEHYQMEIPVDQESPIGEGWVYPALVHIKNYWILISESDLHRDYAGTHLQNTGRKNSLQVVFPQKEEVFPGGVLKPHSSKDWYSPWRILAIGDLKTITESTLGTDVATPAKYTNTDFIESGLASWSWVLLKDNFTTFETSRRFIDYASRMDWKYCLIDADWDQKIGYEKMKELVEYGKKRDVKILVWYNSSGSWNGTPYTPKGKLLTKELREKEFNKLNDIGVAGIKVDFFGGDGQSMIAYYHDIMEDAYAHKLLVNFHGATLPRGWERTYPNLMSMESIKGEEFITFEQQNADREPSHAAIIPFTRNVFDPMDFTPMVLDSIPGMTRKTSKAFELALPTLFLSGIQHIAEIPEGMAKQPQYVIDYMRNIPTNWDESRFVSGFPGKDIVMARRKGETWFVTGINGEDIPKEVELDLSFLNGKKGILITDDDKKGFKKEEITATDTFSVSMIPHGGFVMKFE</sequence>
<dbReference type="Gene3D" id="2.60.40.1180">
    <property type="entry name" value="Golgi alpha-mannosidase II"/>
    <property type="match status" value="1"/>
</dbReference>
<dbReference type="InterPro" id="IPR017853">
    <property type="entry name" value="GH"/>
</dbReference>
<evidence type="ECO:0000256" key="2">
    <source>
        <dbReference type="ARBA" id="ARBA00011245"/>
    </source>
</evidence>
<evidence type="ECO:0000313" key="10">
    <source>
        <dbReference type="EMBL" id="AVR46235.1"/>
    </source>
</evidence>
<evidence type="ECO:0000256" key="3">
    <source>
        <dbReference type="ARBA" id="ARBA00022801"/>
    </source>
</evidence>
<dbReference type="Gene3D" id="2.70.98.10">
    <property type="match status" value="1"/>
</dbReference>
<feature type="domain" description="Glycosyl-hydrolase 97 catalytic" evidence="7">
    <location>
        <begin position="315"/>
        <end position="459"/>
    </location>
</feature>
<organism evidence="10 11">
    <name type="scientific">Christiangramia fulva</name>
    <dbReference type="NCBI Taxonomy" id="2126553"/>
    <lineage>
        <taxon>Bacteria</taxon>
        <taxon>Pseudomonadati</taxon>
        <taxon>Bacteroidota</taxon>
        <taxon>Flavobacteriia</taxon>
        <taxon>Flavobacteriales</taxon>
        <taxon>Flavobacteriaceae</taxon>
        <taxon>Christiangramia</taxon>
    </lineage>
</organism>
<dbReference type="Pfam" id="PF14509">
    <property type="entry name" value="GH97_C"/>
    <property type="match status" value="1"/>
</dbReference>
<evidence type="ECO:0000256" key="4">
    <source>
        <dbReference type="ARBA" id="ARBA00022837"/>
    </source>
</evidence>
<keyword evidence="3" id="KW-0378">Hydrolase</keyword>
<dbReference type="RefSeq" id="WP_107013009.1">
    <property type="nucleotide sequence ID" value="NZ_CP028136.1"/>
</dbReference>
<keyword evidence="11" id="KW-1185">Reference proteome</keyword>
<feature type="domain" description="Glycosyl-hydrolase 97 C-terminal oligomerisation" evidence="9">
    <location>
        <begin position="553"/>
        <end position="640"/>
    </location>
</feature>
<dbReference type="InterPro" id="IPR029486">
    <property type="entry name" value="GH97_N"/>
</dbReference>
<comment type="subunit">
    <text evidence="2">Monomer.</text>
</comment>
<dbReference type="InterPro" id="IPR052720">
    <property type="entry name" value="Glycosyl_hydrolase_97"/>
</dbReference>
<evidence type="ECO:0000313" key="11">
    <source>
        <dbReference type="Proteomes" id="UP000241507"/>
    </source>
</evidence>
<keyword evidence="6" id="KW-0732">Signal</keyword>
<feature type="signal peptide" evidence="6">
    <location>
        <begin position="1"/>
        <end position="19"/>
    </location>
</feature>